<feature type="compositionally biased region" description="Basic residues" evidence="1">
    <location>
        <begin position="354"/>
        <end position="367"/>
    </location>
</feature>
<name>A0A336LJV5_CULSO</name>
<feature type="region of interest" description="Disordered" evidence="1">
    <location>
        <begin position="111"/>
        <end position="183"/>
    </location>
</feature>
<dbReference type="EMBL" id="UFQT01000039">
    <property type="protein sequence ID" value="SSX18474.1"/>
    <property type="molecule type" value="Genomic_DNA"/>
</dbReference>
<evidence type="ECO:0000313" key="3">
    <source>
        <dbReference type="EMBL" id="SSX18474.1"/>
    </source>
</evidence>
<evidence type="ECO:0000313" key="2">
    <source>
        <dbReference type="EMBL" id="SSW98088.1"/>
    </source>
</evidence>
<feature type="compositionally biased region" description="Low complexity" evidence="1">
    <location>
        <begin position="341"/>
        <end position="353"/>
    </location>
</feature>
<dbReference type="VEuPathDB" id="VectorBase:CSON009945"/>
<evidence type="ECO:0000256" key="1">
    <source>
        <dbReference type="SAM" id="MobiDB-lite"/>
    </source>
</evidence>
<feature type="region of interest" description="Disordered" evidence="1">
    <location>
        <begin position="258"/>
        <end position="283"/>
    </location>
</feature>
<proteinExistence type="predicted"/>
<protein>
    <submittedName>
        <fullName evidence="3">CSON009945 protein</fullName>
    </submittedName>
</protein>
<reference evidence="2" key="1">
    <citation type="submission" date="2018-04" db="EMBL/GenBank/DDBJ databases">
        <authorList>
            <person name="Go L.Y."/>
            <person name="Mitchell J.A."/>
        </authorList>
    </citation>
    <scope>NUCLEOTIDE SEQUENCE</scope>
    <source>
        <tissue evidence="2">Whole organism</tissue>
    </source>
</reference>
<accession>A0A336LJV5</accession>
<gene>
    <name evidence="3" type="primary">CSON009945</name>
</gene>
<organism evidence="3">
    <name type="scientific">Culicoides sonorensis</name>
    <name type="common">Biting midge</name>
    <dbReference type="NCBI Taxonomy" id="179676"/>
    <lineage>
        <taxon>Eukaryota</taxon>
        <taxon>Metazoa</taxon>
        <taxon>Ecdysozoa</taxon>
        <taxon>Arthropoda</taxon>
        <taxon>Hexapoda</taxon>
        <taxon>Insecta</taxon>
        <taxon>Pterygota</taxon>
        <taxon>Neoptera</taxon>
        <taxon>Endopterygota</taxon>
        <taxon>Diptera</taxon>
        <taxon>Nematocera</taxon>
        <taxon>Chironomoidea</taxon>
        <taxon>Ceratopogonidae</taxon>
        <taxon>Ceratopogoninae</taxon>
        <taxon>Culicoides</taxon>
        <taxon>Monoculicoides</taxon>
    </lineage>
</organism>
<reference evidence="3" key="2">
    <citation type="submission" date="2018-07" db="EMBL/GenBank/DDBJ databases">
        <authorList>
            <person name="Quirk P.G."/>
            <person name="Krulwich T.A."/>
        </authorList>
    </citation>
    <scope>NUCLEOTIDE SEQUENCE</scope>
</reference>
<feature type="region of interest" description="Disordered" evidence="1">
    <location>
        <begin position="338"/>
        <end position="367"/>
    </location>
</feature>
<feature type="compositionally biased region" description="Basic and acidic residues" evidence="1">
    <location>
        <begin position="111"/>
        <end position="146"/>
    </location>
</feature>
<dbReference type="EMBL" id="UFQS01000039">
    <property type="protein sequence ID" value="SSW98088.1"/>
    <property type="molecule type" value="Genomic_DNA"/>
</dbReference>
<sequence length="670" mass="77739">MEKESYNLFGVRKILLEYLSGITPINDISKKAYLKVLIKEFLNLDTTGVTSENRTNLYNFIVRKIFEFKVGNPGQTELSTIQQYLKTNVRIKIDEYLNHKICNEVKIKEEKPDENAEKNENGSKPCETHSKSGAEIDKIERQEKNHMNLKSSKSSVSESRPKAIGNRRRSTRKQTITEKSDNEIESRKIRLKIPLTYFENVKQSKNQESRNERLNLIDVSKIQDLYTSKNFQPKVLLNKEACEALLQELKLIETEKNHQEEIKEEENPDLMNNESKQDEPPPVNQMKVTALDQRGAQNDLTSCEVLEPVGLVIKNELEDNVSIEVPSPMMVSIPKERFTESETISQSESTNSKSKSKTKSKTKKKSFSKNDKSKLHCNVKKCIESKEQALHINTTPSNLCNFSFQLNPITCDLSMKSHINSQNQNNVIDCNYLTMNQILYWPGVGFKLNLPELEIVRYCNLNQREELITESFEFSLNDIRKNDNELYRFYENETIQHTNPVNKEIELSHSMVITYLMLILKSLDDFLFERESEIKLVIETILEDLKRLDRIHLKTSYSYFCGETKYYKRYKFDDIAVEHNKSLTLQKIYNPEIIFKITRCSFEEQKDFNASSIFAKNEFLLMLKKGFSLFCVNCQSEPNGQFTGPIKKTLLLEHIGKISLKLVIHGNISA</sequence>
<dbReference type="AlphaFoldDB" id="A0A336LJV5"/>